<evidence type="ECO:0000256" key="12">
    <source>
        <dbReference type="ARBA" id="ARBA00045139"/>
    </source>
</evidence>
<dbReference type="InterPro" id="IPR001996">
    <property type="entry name" value="PTS_IIB_1"/>
</dbReference>
<dbReference type="NCBIfam" id="TIGR01995">
    <property type="entry name" value="PTS-II-ABC-beta"/>
    <property type="match status" value="1"/>
</dbReference>
<dbReference type="PANTHER" id="PTHR30175:SF1">
    <property type="entry name" value="PTS SYSTEM ARBUTIN-, CELLOBIOSE-, AND SALICIN-SPECIFIC EIIBC COMPONENT-RELATED"/>
    <property type="match status" value="1"/>
</dbReference>
<feature type="transmembrane region" description="Helical" evidence="17">
    <location>
        <begin position="206"/>
        <end position="223"/>
    </location>
</feature>
<dbReference type="PROSITE" id="PS51103">
    <property type="entry name" value="PTS_EIIC_TYPE_1"/>
    <property type="match status" value="1"/>
</dbReference>
<feature type="transmembrane region" description="Helical" evidence="17">
    <location>
        <begin position="376"/>
        <end position="401"/>
    </location>
</feature>
<accession>A0ABC9P7Q8</accession>
<evidence type="ECO:0000256" key="11">
    <source>
        <dbReference type="ARBA" id="ARBA00044053"/>
    </source>
</evidence>
<dbReference type="InterPro" id="IPR036878">
    <property type="entry name" value="Glu_permease_IIB"/>
</dbReference>
<dbReference type="NCBIfam" id="TIGR00830">
    <property type="entry name" value="PTBA"/>
    <property type="match status" value="1"/>
</dbReference>
<sequence length="614" mass="66280">MEEKIVAEEILKNVGGAQNVSHLEHCSTRLRFTLVDDSKVDKEAIKNIPGVLGVTQTMQTQVIIGSAVIEVYQEVEKLLSGVKMDKNMSPKKKQNWQSFIVDFVISIFQPLIPAIAGGGILKSLLMLLNLIGLLDKTTSTYQILTFVGDAPLYFLPLLVAITTANKLKVNSLVAVSAVGGLLLPGLTAMITEGTNLAGFPIQNINYAYQVFPAILCVISYSFLEKFFTKISPKVIRSFFVPMMSLLIVVPLTLLVLGPIGFTFGQAFASVIMTIFARFGWIAVALLAAFLPFMVVTGMHKAMIPYVITSLGETGKEIIYNAASLAHNIAEAGACFAVTIRSKDKGLKATAISAGISALFGITEPALYGVTILHKRVLYGVMFGSLIGGATLGILGVEAYVAVGPGIASLSMFISETLPNNLMYAVIGLVVSFIASFVSVFILWKEPISDKNKEDVKSNELIFNAPVEGKIIPLAQVNDDVFASKMLGDGVAIIPTKGELYAPIAGTVTMVYNTKHALGMQTVDGTEILFHIGLDTVNLDGKYFESFVREGQAVRQGELMIKFNLEEIQKAGFDSTTIIVITEPKNAVLTILGDKQVTKEEKIFTLEGIEENVIA</sequence>
<feature type="active site" description="Phosphocysteine intermediate; for EIIB activity" evidence="16">
    <location>
        <position position="26"/>
    </location>
</feature>
<feature type="transmembrane region" description="Helical" evidence="17">
    <location>
        <begin position="235"/>
        <end position="261"/>
    </location>
</feature>
<evidence type="ECO:0000256" key="1">
    <source>
        <dbReference type="ARBA" id="ARBA00004651"/>
    </source>
</evidence>
<keyword evidence="4" id="KW-0762">Sugar transport</keyword>
<evidence type="ECO:0000256" key="16">
    <source>
        <dbReference type="PROSITE-ProRule" id="PRU00421"/>
    </source>
</evidence>
<evidence type="ECO:0000256" key="4">
    <source>
        <dbReference type="ARBA" id="ARBA00022597"/>
    </source>
</evidence>
<evidence type="ECO:0000256" key="3">
    <source>
        <dbReference type="ARBA" id="ARBA00022475"/>
    </source>
</evidence>
<evidence type="ECO:0000313" key="22">
    <source>
        <dbReference type="Proteomes" id="UP000004933"/>
    </source>
</evidence>
<proteinExistence type="predicted"/>
<gene>
    <name evidence="21" type="ORF">HMPREF9511_00998</name>
</gene>
<keyword evidence="10 17" id="KW-0472">Membrane</keyword>
<dbReference type="Proteomes" id="UP000004933">
    <property type="component" value="Unassembled WGS sequence"/>
</dbReference>
<dbReference type="Gene3D" id="2.70.70.10">
    <property type="entry name" value="Glucose Permease (Domain IIA)"/>
    <property type="match status" value="1"/>
</dbReference>
<dbReference type="InterPro" id="IPR001127">
    <property type="entry name" value="PTS_EIIA_1_perm"/>
</dbReference>
<evidence type="ECO:0000256" key="2">
    <source>
        <dbReference type="ARBA" id="ARBA00022448"/>
    </source>
</evidence>
<dbReference type="FunFam" id="3.30.1360.60:FF:000001">
    <property type="entry name" value="PTS system glucose-specific IIBC component PtsG"/>
    <property type="match status" value="1"/>
</dbReference>
<dbReference type="AlphaFoldDB" id="A0ABC9P7Q8"/>
<dbReference type="EMBL" id="AEBE01000034">
    <property type="protein sequence ID" value="EFU91041.1"/>
    <property type="molecule type" value="Genomic_DNA"/>
</dbReference>
<dbReference type="CDD" id="cd00212">
    <property type="entry name" value="PTS_IIB_glc"/>
    <property type="match status" value="1"/>
</dbReference>
<dbReference type="SUPFAM" id="SSF51261">
    <property type="entry name" value="Duplicated hybrid motif"/>
    <property type="match status" value="1"/>
</dbReference>
<dbReference type="InterPro" id="IPR050558">
    <property type="entry name" value="PTS_Sugar-Specific_Components"/>
</dbReference>
<dbReference type="InterPro" id="IPR018113">
    <property type="entry name" value="PTrfase_EIIB_Cys"/>
</dbReference>
<evidence type="ECO:0000259" key="18">
    <source>
        <dbReference type="PROSITE" id="PS51093"/>
    </source>
</evidence>
<evidence type="ECO:0000256" key="17">
    <source>
        <dbReference type="SAM" id="Phobius"/>
    </source>
</evidence>
<dbReference type="PROSITE" id="PS51098">
    <property type="entry name" value="PTS_EIIB_TYPE_1"/>
    <property type="match status" value="1"/>
</dbReference>
<dbReference type="Pfam" id="PF00358">
    <property type="entry name" value="PTS_EIIA_1"/>
    <property type="match status" value="1"/>
</dbReference>
<evidence type="ECO:0000256" key="6">
    <source>
        <dbReference type="ARBA" id="ARBA00022683"/>
    </source>
</evidence>
<dbReference type="GO" id="GO:0016301">
    <property type="term" value="F:kinase activity"/>
    <property type="evidence" value="ECO:0007669"/>
    <property type="project" value="UniProtKB-KW"/>
</dbReference>
<evidence type="ECO:0000259" key="19">
    <source>
        <dbReference type="PROSITE" id="PS51098"/>
    </source>
</evidence>
<evidence type="ECO:0000256" key="15">
    <source>
        <dbReference type="ARBA" id="ARBA00081008"/>
    </source>
</evidence>
<feature type="transmembrane region" description="Helical" evidence="17">
    <location>
        <begin position="99"/>
        <end position="121"/>
    </location>
</feature>
<feature type="domain" description="PTS EIIC type-1" evidence="20">
    <location>
        <begin position="102"/>
        <end position="454"/>
    </location>
</feature>
<feature type="domain" description="PTS EIIB type-1" evidence="19">
    <location>
        <begin position="4"/>
        <end position="85"/>
    </location>
</feature>
<dbReference type="Pfam" id="PF02378">
    <property type="entry name" value="PTS_EIIC"/>
    <property type="match status" value="1"/>
</dbReference>
<dbReference type="PROSITE" id="PS51093">
    <property type="entry name" value="PTS_EIIA_TYPE_1"/>
    <property type="match status" value="1"/>
</dbReference>
<dbReference type="GO" id="GO:0009401">
    <property type="term" value="P:phosphoenolpyruvate-dependent sugar phosphotransferase system"/>
    <property type="evidence" value="ECO:0007669"/>
    <property type="project" value="UniProtKB-KW"/>
</dbReference>
<feature type="transmembrane region" description="Helical" evidence="17">
    <location>
        <begin position="267"/>
        <end position="295"/>
    </location>
</feature>
<reference evidence="21 22" key="1">
    <citation type="submission" date="2010-09" db="EMBL/GenBank/DDBJ databases">
        <authorList>
            <person name="Weinstock G."/>
            <person name="Sodergren E."/>
            <person name="Clifton S."/>
            <person name="Fulton L."/>
            <person name="Fulton B."/>
            <person name="Courtney L."/>
            <person name="Fronick C."/>
            <person name="Harrison M."/>
            <person name="Strong C."/>
            <person name="Farmer C."/>
            <person name="Delahaunty K."/>
            <person name="Markovic C."/>
            <person name="Hall O."/>
            <person name="Minx P."/>
            <person name="Tomlinson C."/>
            <person name="Mitreva M."/>
            <person name="Hou S."/>
            <person name="Chen J."/>
            <person name="Wollam A."/>
            <person name="Pepin K.H."/>
            <person name="Johnson M."/>
            <person name="Bhonagiri V."/>
            <person name="Zhang X."/>
            <person name="Suruliraj S."/>
            <person name="Warren W."/>
            <person name="Chinwalla A."/>
            <person name="Mardis E.R."/>
            <person name="Wilson R.K."/>
        </authorList>
    </citation>
    <scope>NUCLEOTIDE SEQUENCE [LARGE SCALE GENOMIC DNA]</scope>
    <source>
        <strain evidence="21 22">TX0630</strain>
    </source>
</reference>
<evidence type="ECO:0000256" key="9">
    <source>
        <dbReference type="ARBA" id="ARBA00022989"/>
    </source>
</evidence>
<dbReference type="Pfam" id="PF00367">
    <property type="entry name" value="PTS_EIIB"/>
    <property type="match status" value="1"/>
</dbReference>
<dbReference type="PROSITE" id="PS00371">
    <property type="entry name" value="PTS_EIIA_TYPE_1_HIS"/>
    <property type="match status" value="1"/>
</dbReference>
<dbReference type="Gene3D" id="3.30.1360.60">
    <property type="entry name" value="Glucose permease domain IIB"/>
    <property type="match status" value="1"/>
</dbReference>
<comment type="function">
    <text evidence="12">The phosphoenolpyruvate-dependent sugar phosphotransferase system (sugar PTS), a major carbohydrate active transport system, catalyzes the phosphorylation of incoming sugar substrates concomitantly with their translocation across the cell membrane. This system is involved in sucrose transport.</text>
</comment>
<protein>
    <recommendedName>
        <fullName evidence="14">PTS system sucrose-specific EIIBCA component</fullName>
        <ecNumber evidence="11">2.7.1.211</ecNumber>
    </recommendedName>
    <alternativeName>
        <fullName evidence="15">EIIBCA-Scr</fullName>
    </alternativeName>
</protein>
<keyword evidence="9 17" id="KW-1133">Transmembrane helix</keyword>
<keyword evidence="2" id="KW-0813">Transport</keyword>
<evidence type="ECO:0000313" key="21">
    <source>
        <dbReference type="EMBL" id="EFU91041.1"/>
    </source>
</evidence>
<dbReference type="InterPro" id="IPR013013">
    <property type="entry name" value="PTS_EIIC_1"/>
</dbReference>
<dbReference type="RefSeq" id="WP_002379835.1">
    <property type="nucleotide sequence ID" value="NZ_GL454789.1"/>
</dbReference>
<evidence type="ECO:0000259" key="20">
    <source>
        <dbReference type="PROSITE" id="PS51103"/>
    </source>
</evidence>
<dbReference type="SUPFAM" id="SSF55604">
    <property type="entry name" value="Glucose permease domain IIB"/>
    <property type="match status" value="1"/>
</dbReference>
<keyword evidence="7 17" id="KW-0812">Transmembrane</keyword>
<name>A0ABC9P7Q8_ENTFL</name>
<feature type="transmembrane region" description="Helical" evidence="17">
    <location>
        <begin position="421"/>
        <end position="443"/>
    </location>
</feature>
<dbReference type="FunFam" id="2.70.70.10:FF:000001">
    <property type="entry name" value="PTS system glucose-specific IIA component"/>
    <property type="match status" value="1"/>
</dbReference>
<evidence type="ECO:0000256" key="8">
    <source>
        <dbReference type="ARBA" id="ARBA00022777"/>
    </source>
</evidence>
<evidence type="ECO:0000256" key="13">
    <source>
        <dbReference type="ARBA" id="ARBA00048931"/>
    </source>
</evidence>
<dbReference type="PANTHER" id="PTHR30175">
    <property type="entry name" value="PHOSPHOTRANSFERASE SYSTEM TRANSPORT PROTEIN"/>
    <property type="match status" value="1"/>
</dbReference>
<evidence type="ECO:0000256" key="14">
    <source>
        <dbReference type="ARBA" id="ARBA00074554"/>
    </source>
</evidence>
<dbReference type="PROSITE" id="PS01035">
    <property type="entry name" value="PTS_EIIB_TYPE_1_CYS"/>
    <property type="match status" value="1"/>
</dbReference>
<evidence type="ECO:0000256" key="7">
    <source>
        <dbReference type="ARBA" id="ARBA00022692"/>
    </source>
</evidence>
<comment type="catalytic activity">
    <reaction evidence="13">
        <text>N(pros)-phospho-L-histidyl-[protein](out) + sucrose = sucrose 6(G)-phosphate(in) + L-histidyl-[protein]</text>
        <dbReference type="Rhea" id="RHEA:49236"/>
        <dbReference type="Rhea" id="RHEA-COMP:9745"/>
        <dbReference type="Rhea" id="RHEA-COMP:9746"/>
        <dbReference type="ChEBI" id="CHEBI:17992"/>
        <dbReference type="ChEBI" id="CHEBI:29979"/>
        <dbReference type="ChEBI" id="CHEBI:64837"/>
        <dbReference type="ChEBI" id="CHEBI:91002"/>
        <dbReference type="EC" id="2.7.1.211"/>
    </reaction>
</comment>
<dbReference type="InterPro" id="IPR011055">
    <property type="entry name" value="Dup_hybrid_motif"/>
</dbReference>
<keyword evidence="5 21" id="KW-0808">Transferase</keyword>
<keyword evidence="3" id="KW-1003">Cell membrane</keyword>
<organism evidence="21 22">
    <name type="scientific">Enterococcus faecalis TX0630</name>
    <dbReference type="NCBI Taxonomy" id="749508"/>
    <lineage>
        <taxon>Bacteria</taxon>
        <taxon>Bacillati</taxon>
        <taxon>Bacillota</taxon>
        <taxon>Bacilli</taxon>
        <taxon>Lactobacillales</taxon>
        <taxon>Enterococcaceae</taxon>
        <taxon>Enterococcus</taxon>
    </lineage>
</organism>
<feature type="domain" description="PTS EIIA type-1" evidence="18">
    <location>
        <begin position="478"/>
        <end position="582"/>
    </location>
</feature>
<dbReference type="GO" id="GO:0005886">
    <property type="term" value="C:plasma membrane"/>
    <property type="evidence" value="ECO:0007669"/>
    <property type="project" value="UniProtKB-SubCell"/>
</dbReference>
<evidence type="ECO:0000256" key="10">
    <source>
        <dbReference type="ARBA" id="ARBA00023136"/>
    </source>
</evidence>
<comment type="caution">
    <text evidence="21">The sequence shown here is derived from an EMBL/GenBank/DDBJ whole genome shotgun (WGS) entry which is preliminary data.</text>
</comment>
<evidence type="ECO:0000256" key="5">
    <source>
        <dbReference type="ARBA" id="ARBA00022679"/>
    </source>
</evidence>
<keyword evidence="8" id="KW-0418">Kinase</keyword>
<feature type="transmembrane region" description="Helical" evidence="17">
    <location>
        <begin position="172"/>
        <end position="191"/>
    </location>
</feature>
<dbReference type="InterPro" id="IPR003352">
    <property type="entry name" value="PTS_EIIC"/>
</dbReference>
<comment type="subcellular location">
    <subcellularLocation>
        <location evidence="1">Cell membrane</location>
        <topology evidence="1">Multi-pass membrane protein</topology>
    </subcellularLocation>
</comment>
<dbReference type="InterPro" id="IPR011297">
    <property type="entry name" value="PTS_IIABC_b_glu"/>
</dbReference>
<keyword evidence="6" id="KW-0598">Phosphotransferase system</keyword>
<dbReference type="EC" id="2.7.1.211" evidence="11"/>
<feature type="transmembrane region" description="Helical" evidence="17">
    <location>
        <begin position="141"/>
        <end position="160"/>
    </location>
</feature>